<name>A0A1B6FEQ1_9HEMI</name>
<evidence type="ECO:0000313" key="2">
    <source>
        <dbReference type="EMBL" id="JAS48675.1"/>
    </source>
</evidence>
<reference evidence="2" key="1">
    <citation type="submission" date="2015-11" db="EMBL/GenBank/DDBJ databases">
        <title>De novo transcriptome assembly of four potential Pierce s Disease insect vectors from Arizona vineyards.</title>
        <authorList>
            <person name="Tassone E.E."/>
        </authorList>
    </citation>
    <scope>NUCLEOTIDE SEQUENCE</scope>
</reference>
<feature type="domain" description="Reverse transcriptase" evidence="1">
    <location>
        <begin position="1"/>
        <end position="60"/>
    </location>
</feature>
<dbReference type="PROSITE" id="PS50878">
    <property type="entry name" value="RT_POL"/>
    <property type="match status" value="1"/>
</dbReference>
<protein>
    <recommendedName>
        <fullName evidence="1">Reverse transcriptase domain-containing protein</fullName>
    </recommendedName>
</protein>
<gene>
    <name evidence="2" type="ORF">g.10994</name>
</gene>
<dbReference type="AlphaFoldDB" id="A0A1B6FEQ1"/>
<dbReference type="EMBL" id="GECZ01021094">
    <property type="protein sequence ID" value="JAS48675.1"/>
    <property type="molecule type" value="Transcribed_RNA"/>
</dbReference>
<dbReference type="SUPFAM" id="SSF56672">
    <property type="entry name" value="DNA/RNA polymerases"/>
    <property type="match status" value="1"/>
</dbReference>
<dbReference type="GO" id="GO:0071897">
    <property type="term" value="P:DNA biosynthetic process"/>
    <property type="evidence" value="ECO:0007669"/>
    <property type="project" value="UniProtKB-ARBA"/>
</dbReference>
<dbReference type="FunFam" id="3.30.70.270:FF:000026">
    <property type="entry name" value="Transposon Ty3-G Gag-Pol polyprotein"/>
    <property type="match status" value="1"/>
</dbReference>
<dbReference type="Pfam" id="PF00078">
    <property type="entry name" value="RVT_1"/>
    <property type="match status" value="1"/>
</dbReference>
<dbReference type="InterPro" id="IPR041577">
    <property type="entry name" value="RT_RNaseH_2"/>
</dbReference>
<dbReference type="CDD" id="cd09274">
    <property type="entry name" value="RNase_HI_RT_Ty3"/>
    <property type="match status" value="1"/>
</dbReference>
<proteinExistence type="predicted"/>
<dbReference type="PANTHER" id="PTHR33064:SF37">
    <property type="entry name" value="RIBONUCLEASE H"/>
    <property type="match status" value="1"/>
</dbReference>
<evidence type="ECO:0000259" key="1">
    <source>
        <dbReference type="PROSITE" id="PS50878"/>
    </source>
</evidence>
<dbReference type="Pfam" id="PF17919">
    <property type="entry name" value="RT_RNaseH_2"/>
    <property type="match status" value="1"/>
</dbReference>
<dbReference type="InterPro" id="IPR000477">
    <property type="entry name" value="RT_dom"/>
</dbReference>
<accession>A0A1B6FEQ1</accession>
<dbReference type="Gene3D" id="3.30.70.270">
    <property type="match status" value="2"/>
</dbReference>
<dbReference type="InterPro" id="IPR043128">
    <property type="entry name" value="Rev_trsase/Diguanyl_cyclase"/>
</dbReference>
<dbReference type="PANTHER" id="PTHR33064">
    <property type="entry name" value="POL PROTEIN"/>
    <property type="match status" value="1"/>
</dbReference>
<dbReference type="InterPro" id="IPR051320">
    <property type="entry name" value="Viral_Replic_Matur_Polypro"/>
</dbReference>
<sequence>MKYKYVMNFVDDLVIYSKNIEEHMIHLRNVVQRLSEHGLTVNPAKVKFACKEIQFLGHLISKDEIKIDQDRTKAITDCEPPKNAKEVSRFIGAVSYFSKFIPGYAKYAACLNDLRKKNTKFVWTEECQANFEKLKECITNPPVLAIPNYNEKFILYCDASEKAAGSCLMQNIEGEKKPVAYFSKKFSETERRNLTVYQKEALSVVWSINKFRSYLEIKKFTLVTDNNALAWVLSHFRKL</sequence>
<feature type="non-terminal residue" evidence="2">
    <location>
        <position position="239"/>
    </location>
</feature>
<organism evidence="2">
    <name type="scientific">Cuerna arida</name>
    <dbReference type="NCBI Taxonomy" id="1464854"/>
    <lineage>
        <taxon>Eukaryota</taxon>
        <taxon>Metazoa</taxon>
        <taxon>Ecdysozoa</taxon>
        <taxon>Arthropoda</taxon>
        <taxon>Hexapoda</taxon>
        <taxon>Insecta</taxon>
        <taxon>Pterygota</taxon>
        <taxon>Neoptera</taxon>
        <taxon>Paraneoptera</taxon>
        <taxon>Hemiptera</taxon>
        <taxon>Auchenorrhyncha</taxon>
        <taxon>Membracoidea</taxon>
        <taxon>Cicadellidae</taxon>
        <taxon>Cicadellinae</taxon>
        <taxon>Proconiini</taxon>
        <taxon>Cuerna</taxon>
    </lineage>
</organism>
<dbReference type="InterPro" id="IPR043502">
    <property type="entry name" value="DNA/RNA_pol_sf"/>
</dbReference>